<accession>A0A6G9IDL0</accession>
<dbReference type="PANTHER" id="PTHR38434:SF1">
    <property type="entry name" value="BLL2549 PROTEIN"/>
    <property type="match status" value="1"/>
</dbReference>
<dbReference type="AlphaFoldDB" id="A0A6G9IDL0"/>
<feature type="transmembrane region" description="Helical" evidence="1">
    <location>
        <begin position="712"/>
        <end position="733"/>
    </location>
</feature>
<feature type="transmembrane region" description="Helical" evidence="1">
    <location>
        <begin position="391"/>
        <end position="411"/>
    </location>
</feature>
<dbReference type="RefSeq" id="WP_166917609.1">
    <property type="nucleotide sequence ID" value="NZ_CP050253.1"/>
</dbReference>
<gene>
    <name evidence="2" type="ORF">IPMB12_11815</name>
</gene>
<feature type="transmembrane region" description="Helical" evidence="1">
    <location>
        <begin position="497"/>
        <end position="517"/>
    </location>
</feature>
<feature type="transmembrane region" description="Helical" evidence="1">
    <location>
        <begin position="878"/>
        <end position="897"/>
    </location>
</feature>
<dbReference type="InterPro" id="IPR014600">
    <property type="entry name" value="UCP035905_mem"/>
</dbReference>
<feature type="transmembrane region" description="Helical" evidence="1">
    <location>
        <begin position="586"/>
        <end position="607"/>
    </location>
</feature>
<evidence type="ECO:0000313" key="2">
    <source>
        <dbReference type="EMBL" id="QIQ22313.1"/>
    </source>
</evidence>
<feature type="transmembrane region" description="Helical" evidence="1">
    <location>
        <begin position="469"/>
        <end position="491"/>
    </location>
</feature>
<feature type="transmembrane region" description="Helical" evidence="1">
    <location>
        <begin position="739"/>
        <end position="765"/>
    </location>
</feature>
<feature type="transmembrane region" description="Helical" evidence="1">
    <location>
        <begin position="328"/>
        <end position="352"/>
    </location>
</feature>
<dbReference type="EMBL" id="CP050253">
    <property type="protein sequence ID" value="QIQ22313.1"/>
    <property type="molecule type" value="Genomic_DNA"/>
</dbReference>
<keyword evidence="1" id="KW-0472">Membrane</keyword>
<organism evidence="2 3">
    <name type="scientific">Zophobihabitans entericus</name>
    <dbReference type="NCBI Taxonomy" id="1635327"/>
    <lineage>
        <taxon>Bacteria</taxon>
        <taxon>Pseudomonadati</taxon>
        <taxon>Pseudomonadota</taxon>
        <taxon>Gammaproteobacteria</taxon>
        <taxon>Orbales</taxon>
        <taxon>Orbaceae</taxon>
        <taxon>Zophobihabitans</taxon>
    </lineage>
</organism>
<dbReference type="PANTHER" id="PTHR38434">
    <property type="entry name" value="BLL2549 PROTEIN"/>
    <property type="match status" value="1"/>
</dbReference>
<feature type="transmembrane region" description="Helical" evidence="1">
    <location>
        <begin position="138"/>
        <end position="164"/>
    </location>
</feature>
<feature type="transmembrane region" description="Helical" evidence="1">
    <location>
        <begin position="529"/>
        <end position="548"/>
    </location>
</feature>
<protein>
    <submittedName>
        <fullName evidence="2">DUF2339 domain-containing protein</fullName>
    </submittedName>
</protein>
<keyword evidence="1" id="KW-1133">Transmembrane helix</keyword>
<feature type="transmembrane region" description="Helical" evidence="1">
    <location>
        <begin position="423"/>
        <end position="441"/>
    </location>
</feature>
<sequence>MTLLLGILLLLVVIAAFINLQGKFNHLQQQLEELKKVVNKDLSPTSPTTVTPQAAITEKAETPPADNIPEPKTTVIETQPTPVDAKTEAIKPASTVAVFSSKPTANVVVQKQAASATNQAQVQTQQNKTDEPDLGKKLWLWFVNGNPVAKLAIIILFFGFSYLFKYSIDHQLLSPEVRILGALVLGGILLGVGWRLRKTKELYALILQGGAIGVLYLTIFAAIKLYTMIPFILAFILLVVICSCSVMLAVLQRAISLAVIACIGGYLAPVLLSSNAGNHIGLFSYYLLISSAILAISFWQSWRVLNLIGFIFTFVVAFMWGVDRYQPAFYFECQIFIIANLLIYGVIAVLTSVRSEKQEKYQHVIDLILLFSAPLIGFSLQYSIVGHIEFGPAYSALFFGLFYLVGGYLVLRKWQQDARRLAVYGLALGVGFITLTFPLAFSAQWTSLSWLIEGTVISWAALSQRQHRFAWIGAFITILGSLSLFLTNFSYNYGLDNTSFITLYITLSIIALFSACLWHHYRHLDISTFVIKVLFLIIAALSWTILIIDSTLRFTTSDYPVQIILFGFVAAVWFWYFIGRKQNWDMLQYSVIALWPILFISLFTSFVAGTYTIPAGLLGLSWIAAFGSAYFYLNQLQKNSLALTPLALQLLHISLFWILLLWIANEIRWVFSHLPWGFESLELAIVLAVLALVIFIGYILRNQFPFKQYQQAYWFAGLAPVIVCTILVLFTGLYDSGQILGLTFVPILNPLEQGAIFALMMLTVWSLRTKQLKPAAATFITVFQLVLVLFIFLWGNSIILRTLSTLMNISWSFKALWNTSEVQVVFSLTWMLIALILVVAANRYKQRYIWFSGAALQGIVVLKLILVDSIELDGLLRAFVFIGVAILMLIIGYFAPLPPRNAELTSKELTEEVK</sequence>
<feature type="transmembrane region" description="Helical" evidence="1">
    <location>
        <begin position="822"/>
        <end position="841"/>
    </location>
</feature>
<name>A0A6G9IDL0_9GAMM</name>
<feature type="transmembrane region" description="Helical" evidence="1">
    <location>
        <begin position="447"/>
        <end position="462"/>
    </location>
</feature>
<feature type="transmembrane region" description="Helical" evidence="1">
    <location>
        <begin position="777"/>
        <end position="802"/>
    </location>
</feature>
<keyword evidence="3" id="KW-1185">Reference proteome</keyword>
<feature type="transmembrane region" description="Helical" evidence="1">
    <location>
        <begin position="304"/>
        <end position="322"/>
    </location>
</feature>
<feature type="transmembrane region" description="Helical" evidence="1">
    <location>
        <begin position="235"/>
        <end position="268"/>
    </location>
</feature>
<dbReference type="Proteomes" id="UP000501168">
    <property type="component" value="Chromosome"/>
</dbReference>
<dbReference type="PIRSF" id="PIRSF035905">
    <property type="entry name" value="UCP035905_mp"/>
    <property type="match status" value="1"/>
</dbReference>
<proteinExistence type="predicted"/>
<feature type="transmembrane region" description="Helical" evidence="1">
    <location>
        <begin position="280"/>
        <end position="299"/>
    </location>
</feature>
<keyword evidence="1" id="KW-0812">Transmembrane</keyword>
<feature type="transmembrane region" description="Helical" evidence="1">
    <location>
        <begin position="613"/>
        <end position="633"/>
    </location>
</feature>
<evidence type="ECO:0000256" key="1">
    <source>
        <dbReference type="SAM" id="Phobius"/>
    </source>
</evidence>
<dbReference type="InParanoid" id="A0A6G9IDL0"/>
<feature type="transmembrane region" description="Helical" evidence="1">
    <location>
        <begin position="202"/>
        <end position="223"/>
    </location>
</feature>
<feature type="transmembrane region" description="Helical" evidence="1">
    <location>
        <begin position="560"/>
        <end position="579"/>
    </location>
</feature>
<dbReference type="InterPro" id="IPR019286">
    <property type="entry name" value="DUF2339_TM"/>
</dbReference>
<evidence type="ECO:0000313" key="3">
    <source>
        <dbReference type="Proteomes" id="UP000501168"/>
    </source>
</evidence>
<feature type="transmembrane region" description="Helical" evidence="1">
    <location>
        <begin position="683"/>
        <end position="700"/>
    </location>
</feature>
<feature type="transmembrane region" description="Helical" evidence="1">
    <location>
        <begin position="640"/>
        <end position="663"/>
    </location>
</feature>
<dbReference type="Pfam" id="PF10101">
    <property type="entry name" value="DUF2339"/>
    <property type="match status" value="1"/>
</dbReference>
<feature type="transmembrane region" description="Helical" evidence="1">
    <location>
        <begin position="848"/>
        <end position="866"/>
    </location>
</feature>
<dbReference type="KEGG" id="orb:IPMB12_11815"/>
<feature type="transmembrane region" description="Helical" evidence="1">
    <location>
        <begin position="176"/>
        <end position="196"/>
    </location>
</feature>
<reference evidence="2 3" key="1">
    <citation type="submission" date="2020-03" db="EMBL/GenBank/DDBJ databases">
        <title>Complete genome sequence of Orbus sp. IPMB12 (BCRC 80908).</title>
        <authorList>
            <person name="Lo W.-S."/>
            <person name="Chang T.-H."/>
            <person name="Kuo C.-H."/>
        </authorList>
    </citation>
    <scope>NUCLEOTIDE SEQUENCE [LARGE SCALE GENOMIC DNA]</scope>
    <source>
        <strain evidence="2 3">IPMB12</strain>
    </source>
</reference>
<feature type="transmembrane region" description="Helical" evidence="1">
    <location>
        <begin position="364"/>
        <end position="385"/>
    </location>
</feature>